<evidence type="ECO:0000313" key="1">
    <source>
        <dbReference type="EMBL" id="MBB2901445.1"/>
    </source>
</evidence>
<dbReference type="SUPFAM" id="SSF56784">
    <property type="entry name" value="HAD-like"/>
    <property type="match status" value="1"/>
</dbReference>
<dbReference type="InterPro" id="IPR036412">
    <property type="entry name" value="HAD-like_sf"/>
</dbReference>
<name>A0A7W4TM36_KINRA</name>
<dbReference type="AlphaFoldDB" id="A0A7W4TM36"/>
<dbReference type="Proteomes" id="UP000533269">
    <property type="component" value="Unassembled WGS sequence"/>
</dbReference>
<comment type="caution">
    <text evidence="1">The sequence shown here is derived from an EMBL/GenBank/DDBJ whole genome shotgun (WGS) entry which is preliminary data.</text>
</comment>
<gene>
    <name evidence="1" type="ORF">FHR75_002233</name>
</gene>
<protein>
    <recommendedName>
        <fullName evidence="3">Hydroxymethylpyrimidine pyrophosphatase-like HAD family hydrolase</fullName>
    </recommendedName>
</protein>
<dbReference type="RefSeq" id="WP_183391361.1">
    <property type="nucleotide sequence ID" value="NZ_JACHVY010000001.1"/>
</dbReference>
<reference evidence="1 2" key="1">
    <citation type="submission" date="2020-08" db="EMBL/GenBank/DDBJ databases">
        <title>The Agave Microbiome: Exploring the role of microbial communities in plant adaptations to desert environments.</title>
        <authorList>
            <person name="Partida-Martinez L.P."/>
        </authorList>
    </citation>
    <scope>NUCLEOTIDE SEQUENCE [LARGE SCALE GENOMIC DNA]</scope>
    <source>
        <strain evidence="1 2">AS2.23</strain>
    </source>
</reference>
<organism evidence="1 2">
    <name type="scientific">Kineococcus radiotolerans</name>
    <dbReference type="NCBI Taxonomy" id="131568"/>
    <lineage>
        <taxon>Bacteria</taxon>
        <taxon>Bacillati</taxon>
        <taxon>Actinomycetota</taxon>
        <taxon>Actinomycetes</taxon>
        <taxon>Kineosporiales</taxon>
        <taxon>Kineosporiaceae</taxon>
        <taxon>Kineococcus</taxon>
    </lineage>
</organism>
<accession>A0A7W4TM36</accession>
<evidence type="ECO:0008006" key="3">
    <source>
        <dbReference type="Google" id="ProtNLM"/>
    </source>
</evidence>
<dbReference type="EMBL" id="JACHVY010000001">
    <property type="protein sequence ID" value="MBB2901445.1"/>
    <property type="molecule type" value="Genomic_DNA"/>
</dbReference>
<reference evidence="1 2" key="2">
    <citation type="submission" date="2020-08" db="EMBL/GenBank/DDBJ databases">
        <authorList>
            <person name="Partida-Martinez L."/>
            <person name="Huntemann M."/>
            <person name="Clum A."/>
            <person name="Wang J."/>
            <person name="Palaniappan K."/>
            <person name="Ritter S."/>
            <person name="Chen I.-M."/>
            <person name="Stamatis D."/>
            <person name="Reddy T."/>
            <person name="O'Malley R."/>
            <person name="Daum C."/>
            <person name="Shapiro N."/>
            <person name="Ivanova N."/>
            <person name="Kyrpides N."/>
            <person name="Woyke T."/>
        </authorList>
    </citation>
    <scope>NUCLEOTIDE SEQUENCE [LARGE SCALE GENOMIC DNA]</scope>
    <source>
        <strain evidence="1 2">AS2.23</strain>
    </source>
</reference>
<proteinExistence type="predicted"/>
<sequence>MQLTPDAPPFGLLLDVDGPIASPVTRSISAPGLLDSLLELLAAGIPVVFNTGRSDAFLREQVVGPVLAAGLPAAARLHAVCEKGAVTFSVTAAGVGPIAVDETVAVPPVAARRLEALAREHYGDVLFVDAGKRAMVSLEQRLDVDSATYLARQPEFEAAALAVFADLGLGVTWKGVDHPDPAGAVDWRIDPTIISTDVESVLLGKDRGAETALRLLAADGPLPTAWRTVGDSRTDYAMAEWLHAQGHVVAHVDVRPADGVPVTAYPVLEPRHTVNDLAGAAWLARLLAVVRGEAADDADFDAHLVA</sequence>
<evidence type="ECO:0000313" key="2">
    <source>
        <dbReference type="Proteomes" id="UP000533269"/>
    </source>
</evidence>